<dbReference type="AlphaFoldDB" id="A0A830C721"/>
<organism evidence="5 6">
    <name type="scientific">Phtheirospermum japonicum</name>
    <dbReference type="NCBI Taxonomy" id="374723"/>
    <lineage>
        <taxon>Eukaryota</taxon>
        <taxon>Viridiplantae</taxon>
        <taxon>Streptophyta</taxon>
        <taxon>Embryophyta</taxon>
        <taxon>Tracheophyta</taxon>
        <taxon>Spermatophyta</taxon>
        <taxon>Magnoliopsida</taxon>
        <taxon>eudicotyledons</taxon>
        <taxon>Gunneridae</taxon>
        <taxon>Pentapetalae</taxon>
        <taxon>asterids</taxon>
        <taxon>lamiids</taxon>
        <taxon>Lamiales</taxon>
        <taxon>Orobanchaceae</taxon>
        <taxon>Orobanchaceae incertae sedis</taxon>
        <taxon>Phtheirospermum</taxon>
    </lineage>
</organism>
<name>A0A830C721_9LAMI</name>
<dbReference type="Proteomes" id="UP000653305">
    <property type="component" value="Unassembled WGS sequence"/>
</dbReference>
<dbReference type="GO" id="GO:0009903">
    <property type="term" value="P:chloroplast avoidance movement"/>
    <property type="evidence" value="ECO:0007669"/>
    <property type="project" value="TreeGrafter"/>
</dbReference>
<feature type="region of interest" description="Disordered" evidence="4">
    <location>
        <begin position="246"/>
        <end position="279"/>
    </location>
</feature>
<dbReference type="GO" id="GO:0009904">
    <property type="term" value="P:chloroplast accumulation movement"/>
    <property type="evidence" value="ECO:0007669"/>
    <property type="project" value="TreeGrafter"/>
</dbReference>
<reference evidence="5" key="1">
    <citation type="submission" date="2020-07" db="EMBL/GenBank/DDBJ databases">
        <title>Ethylene signaling mediates host invasion by parasitic plants.</title>
        <authorList>
            <person name="Yoshida S."/>
        </authorList>
    </citation>
    <scope>NUCLEOTIDE SEQUENCE</scope>
    <source>
        <strain evidence="5">Okayama</strain>
    </source>
</reference>
<keyword evidence="2 3" id="KW-0175">Coiled coil</keyword>
<dbReference type="OrthoDB" id="1933125at2759"/>
<comment type="caution">
    <text evidence="5">The sequence shown here is derived from an EMBL/GenBank/DDBJ whole genome shotgun (WGS) entry which is preliminary data.</text>
</comment>
<protein>
    <submittedName>
        <fullName evidence="5">WEB family protein at5g55860</fullName>
    </submittedName>
</protein>
<comment type="similarity">
    <text evidence="1">Belongs to the WEB family.</text>
</comment>
<dbReference type="GO" id="GO:0005829">
    <property type="term" value="C:cytosol"/>
    <property type="evidence" value="ECO:0007669"/>
    <property type="project" value="TreeGrafter"/>
</dbReference>
<keyword evidence="6" id="KW-1185">Reference proteome</keyword>
<evidence type="ECO:0000256" key="1">
    <source>
        <dbReference type="ARBA" id="ARBA00005485"/>
    </source>
</evidence>
<evidence type="ECO:0000256" key="4">
    <source>
        <dbReference type="SAM" id="MobiDB-lite"/>
    </source>
</evidence>
<gene>
    <name evidence="5" type="ORF">PHJA_001647300</name>
</gene>
<sequence length="279" mass="31113">MVAKDYQKTKGSSKIEVGEIDTSAPFQSVKDAVSLFGEGAFSGERPAIRRPKPQSAEKLQEAHYIALVTELDTSKKELRKIRQEHNASIEAKAKAEKLEAEAEKAAKLSTARAGELSEEISSVRDSIQQAKLASVQAKGDETNICADKDEQKQSYKARLEESAKGLHALKKDIDPELVKISRLGWLRPFRKSKLYEEAETESIADNLHAKLVKAKSELEEALAKEAQIRSASDEMTASIDKLALETENAKHEAQEMKQKAEVLKRESRSHEDRTRRSTK</sequence>
<feature type="coiled-coil region" evidence="3">
    <location>
        <begin position="81"/>
        <end position="108"/>
    </location>
</feature>
<dbReference type="PANTHER" id="PTHR32054">
    <property type="entry name" value="HEAVY CHAIN, PUTATIVE, EXPRESSED-RELATED-RELATED"/>
    <property type="match status" value="1"/>
</dbReference>
<accession>A0A830C721</accession>
<dbReference type="EMBL" id="BMAC01000373">
    <property type="protein sequence ID" value="GFP95029.1"/>
    <property type="molecule type" value="Genomic_DNA"/>
</dbReference>
<proteinExistence type="inferred from homology"/>
<evidence type="ECO:0000313" key="6">
    <source>
        <dbReference type="Proteomes" id="UP000653305"/>
    </source>
</evidence>
<evidence type="ECO:0000256" key="3">
    <source>
        <dbReference type="SAM" id="Coils"/>
    </source>
</evidence>
<evidence type="ECO:0000313" key="5">
    <source>
        <dbReference type="EMBL" id="GFP95029.1"/>
    </source>
</evidence>
<dbReference type="PANTHER" id="PTHR32054:SF3">
    <property type="entry name" value="HEAVY CHAIN, PUTATIVE, EXPRESSED-RELATED"/>
    <property type="match status" value="1"/>
</dbReference>
<evidence type="ECO:0000256" key="2">
    <source>
        <dbReference type="ARBA" id="ARBA00023054"/>
    </source>
</evidence>